<dbReference type="FunFam" id="1.25.40.10:FF:000381">
    <property type="entry name" value="Pentatricopeptide repeat-containing protein"/>
    <property type="match status" value="1"/>
</dbReference>
<dbReference type="Proteomes" id="UP001552299">
    <property type="component" value="Unassembled WGS sequence"/>
</dbReference>
<dbReference type="InterPro" id="IPR046960">
    <property type="entry name" value="PPR_At4g14850-like_plant"/>
</dbReference>
<dbReference type="PROSITE" id="PS51375">
    <property type="entry name" value="PPR"/>
    <property type="match status" value="6"/>
</dbReference>
<dbReference type="InterPro" id="IPR046849">
    <property type="entry name" value="E2_motif"/>
</dbReference>
<dbReference type="InterPro" id="IPR011990">
    <property type="entry name" value="TPR-like_helical_dom_sf"/>
</dbReference>
<evidence type="ECO:0000313" key="4">
    <source>
        <dbReference type="EMBL" id="KAL0916347.1"/>
    </source>
</evidence>
<gene>
    <name evidence="4" type="ORF">M5K25_013850</name>
</gene>
<dbReference type="FunFam" id="1.25.40.10:FF:000578">
    <property type="entry name" value="Pentatricopeptide repeat-containing protein"/>
    <property type="match status" value="1"/>
</dbReference>
<dbReference type="AlphaFoldDB" id="A0ABD0V0X5"/>
<feature type="domain" description="DYW" evidence="3">
    <location>
        <begin position="874"/>
        <end position="966"/>
    </location>
</feature>
<dbReference type="NCBIfam" id="TIGR00756">
    <property type="entry name" value="PPR"/>
    <property type="match status" value="5"/>
</dbReference>
<dbReference type="InterPro" id="IPR032867">
    <property type="entry name" value="DYW_dom"/>
</dbReference>
<dbReference type="FunFam" id="1.25.40.10:FF:000351">
    <property type="entry name" value="Pentatricopeptide repeat-containing protein"/>
    <property type="match status" value="1"/>
</dbReference>
<keyword evidence="1" id="KW-0677">Repeat</keyword>
<dbReference type="FunFam" id="1.25.40.10:FF:000031">
    <property type="entry name" value="Pentatricopeptide repeat-containing protein mitochondrial"/>
    <property type="match status" value="1"/>
</dbReference>
<feature type="repeat" description="PPR" evidence="2">
    <location>
        <begin position="255"/>
        <end position="289"/>
    </location>
</feature>
<evidence type="ECO:0000256" key="2">
    <source>
        <dbReference type="PROSITE-ProRule" id="PRU00708"/>
    </source>
</evidence>
<evidence type="ECO:0000256" key="1">
    <source>
        <dbReference type="ARBA" id="ARBA00022737"/>
    </source>
</evidence>
<evidence type="ECO:0000259" key="3">
    <source>
        <dbReference type="Pfam" id="PF14432"/>
    </source>
</evidence>
<dbReference type="Pfam" id="PF13041">
    <property type="entry name" value="PPR_2"/>
    <property type="match status" value="4"/>
</dbReference>
<protein>
    <recommendedName>
        <fullName evidence="3">DYW domain-containing protein</fullName>
    </recommendedName>
</protein>
<dbReference type="EMBL" id="JANQDX010000011">
    <property type="protein sequence ID" value="KAL0916347.1"/>
    <property type="molecule type" value="Genomic_DNA"/>
</dbReference>
<dbReference type="Pfam" id="PF14432">
    <property type="entry name" value="DYW_deaminase"/>
    <property type="match status" value="1"/>
</dbReference>
<dbReference type="PANTHER" id="PTHR47926">
    <property type="entry name" value="PENTATRICOPEPTIDE REPEAT-CONTAINING PROTEIN"/>
    <property type="match status" value="1"/>
</dbReference>
<feature type="repeat" description="PPR" evidence="2">
    <location>
        <begin position="356"/>
        <end position="390"/>
    </location>
</feature>
<dbReference type="InterPro" id="IPR046848">
    <property type="entry name" value="E_motif"/>
</dbReference>
<proteinExistence type="predicted"/>
<feature type="repeat" description="PPR" evidence="2">
    <location>
        <begin position="154"/>
        <end position="188"/>
    </location>
</feature>
<dbReference type="InterPro" id="IPR002885">
    <property type="entry name" value="PPR_rpt"/>
</dbReference>
<comment type="caution">
    <text evidence="4">The sequence shown here is derived from an EMBL/GenBank/DDBJ whole genome shotgun (WGS) entry which is preliminary data.</text>
</comment>
<dbReference type="PANTHER" id="PTHR47926:SF530">
    <property type="entry name" value="DYW DOMAIN-CONTAINING PROTEIN"/>
    <property type="match status" value="1"/>
</dbReference>
<feature type="repeat" description="PPR" evidence="2">
    <location>
        <begin position="457"/>
        <end position="491"/>
    </location>
</feature>
<organism evidence="4 5">
    <name type="scientific">Dendrobium thyrsiflorum</name>
    <name type="common">Pinecone-like raceme dendrobium</name>
    <name type="synonym">Orchid</name>
    <dbReference type="NCBI Taxonomy" id="117978"/>
    <lineage>
        <taxon>Eukaryota</taxon>
        <taxon>Viridiplantae</taxon>
        <taxon>Streptophyta</taxon>
        <taxon>Embryophyta</taxon>
        <taxon>Tracheophyta</taxon>
        <taxon>Spermatophyta</taxon>
        <taxon>Magnoliopsida</taxon>
        <taxon>Liliopsida</taxon>
        <taxon>Asparagales</taxon>
        <taxon>Orchidaceae</taxon>
        <taxon>Epidendroideae</taxon>
        <taxon>Malaxideae</taxon>
        <taxon>Dendrobiinae</taxon>
        <taxon>Dendrobium</taxon>
    </lineage>
</organism>
<dbReference type="GO" id="GO:0009451">
    <property type="term" value="P:RNA modification"/>
    <property type="evidence" value="ECO:0007669"/>
    <property type="project" value="UniProtKB-ARBA"/>
</dbReference>
<keyword evidence="5" id="KW-1185">Reference proteome</keyword>
<dbReference type="Pfam" id="PF01535">
    <property type="entry name" value="PPR"/>
    <property type="match status" value="5"/>
</dbReference>
<name>A0ABD0V0X5_DENTH</name>
<sequence length="966" mass="106957">MYVRLSHRIISPTKDLRFKSPQTSENGHPVHIFVAPALYSSWVMHSWRRRSLYRHFASSLLPSSSSKSLHSASFLFLDPEPASTSSSSSDLSSISSLLFSAPSLSAATQIHAHLTKSGFLFSIHTLRHHLISLYSFWRFPSYAFKLFDEIPQPGVISWSFLISAYTRNGQWRESLLSFSKMRSSGVGCNEFTLPSVLKACSALSDFSTSIQVHAIAIVTGFESDPFVANTLIIFYADFGEILDCQKLFDAISGRNVVSWNALFAAYVKNDHCEKAVEFFRKMVVTGTRPNEYGFSIILNACTGLQNLDCGRIVHGFLTRLAYESDRFTANALLDLYAKVGDIESAGLVFEEICQPDLISWNAFISGCVLQGKDILAVELFYRMKESGMLANEFTLSSVLKACSGTSMLDLGQQIHAYMIKSGSDSDIFVGVGLVDLYAKCEQSEDSLKAFNLMPVQDLVAWNAVISGYSHNGNDAQALSLFSTMRKDGLEFNRTTLTAVLKSVANSQASTACKQTHTLAMKTGLLLDNHVVNGLVDAYGKCGSLEDAEKAFQECPFGDIVSFTSMITALSQSGQGEEAMKLFCGMLEMDLKPDSFVCSSLLNSCAILSASEQGKQIHTHVVKMGFMLDNFAGNALVNMYAKCGSIEDAALAFFEIPERGIVSWSAMIGGLAQHGHGKKALDFFYGMLNEGVPPNHITLTSVLCACNYAGLVTEAEKYFNSMEEMFGIKRTLEHYACMVDILGRAGRLSSAMELVESMPFEANAAIWGALLGASRVHNNVEIGIKAADMLLILEPEKSGTHVILANIYASAGMWNEVARMRKLMKETMVKKEPGVSWIEVKDKVHIFFVGDRSHERSKEIYAKLEELGDLMNKAGYVPMVETDLHHVEMWEKEILLLQHSEKLAVAFGLISTPASAPIRIMKNLRVCRDCHEAFKFICKITMRKIIVRDINRFHHFEDGSCSCGDYW</sequence>
<reference evidence="4 5" key="1">
    <citation type="journal article" date="2024" name="Plant Biotechnol. J.">
        <title>Dendrobium thyrsiflorum genome and its molecular insights into genes involved in important horticultural traits.</title>
        <authorList>
            <person name="Chen B."/>
            <person name="Wang J.Y."/>
            <person name="Zheng P.J."/>
            <person name="Li K.L."/>
            <person name="Liang Y.M."/>
            <person name="Chen X.F."/>
            <person name="Zhang C."/>
            <person name="Zhao X."/>
            <person name="He X."/>
            <person name="Zhang G.Q."/>
            <person name="Liu Z.J."/>
            <person name="Xu Q."/>
        </authorList>
    </citation>
    <scope>NUCLEOTIDE SEQUENCE [LARGE SCALE GENOMIC DNA]</scope>
    <source>
        <strain evidence="4">GZMU011</strain>
    </source>
</reference>
<dbReference type="FunFam" id="1.25.40.10:FF:001100">
    <property type="entry name" value="Pentatricopeptide repeat-containing protein"/>
    <property type="match status" value="1"/>
</dbReference>
<feature type="repeat" description="PPR" evidence="2">
    <location>
        <begin position="659"/>
        <end position="693"/>
    </location>
</feature>
<dbReference type="FunFam" id="1.25.40.10:FF:000366">
    <property type="entry name" value="Pentatricopeptide (PPR) repeat-containing protein"/>
    <property type="match status" value="1"/>
</dbReference>
<dbReference type="Gene3D" id="1.25.40.10">
    <property type="entry name" value="Tetratricopeptide repeat domain"/>
    <property type="match status" value="6"/>
</dbReference>
<dbReference type="Pfam" id="PF20431">
    <property type="entry name" value="E_motif"/>
    <property type="match status" value="1"/>
</dbReference>
<dbReference type="Pfam" id="PF20430">
    <property type="entry name" value="Eplus_motif"/>
    <property type="match status" value="1"/>
</dbReference>
<evidence type="ECO:0000313" key="5">
    <source>
        <dbReference type="Proteomes" id="UP001552299"/>
    </source>
</evidence>
<feature type="repeat" description="PPR" evidence="2">
    <location>
        <begin position="558"/>
        <end position="592"/>
    </location>
</feature>
<accession>A0ABD0V0X5</accession>